<reference evidence="1" key="1">
    <citation type="submission" date="2023-08" db="EMBL/GenBank/DDBJ databases">
        <authorList>
            <person name="Audoor S."/>
            <person name="Bilcke G."/>
        </authorList>
    </citation>
    <scope>NUCLEOTIDE SEQUENCE</scope>
</reference>
<accession>A0AAD2G4V6</accession>
<dbReference type="AlphaFoldDB" id="A0AAD2G4V6"/>
<keyword evidence="2" id="KW-1185">Reference proteome</keyword>
<organism evidence="1 2">
    <name type="scientific">Cylindrotheca closterium</name>
    <dbReference type="NCBI Taxonomy" id="2856"/>
    <lineage>
        <taxon>Eukaryota</taxon>
        <taxon>Sar</taxon>
        <taxon>Stramenopiles</taxon>
        <taxon>Ochrophyta</taxon>
        <taxon>Bacillariophyta</taxon>
        <taxon>Bacillariophyceae</taxon>
        <taxon>Bacillariophycidae</taxon>
        <taxon>Bacillariales</taxon>
        <taxon>Bacillariaceae</taxon>
        <taxon>Cylindrotheca</taxon>
    </lineage>
</organism>
<comment type="caution">
    <text evidence="1">The sequence shown here is derived from an EMBL/GenBank/DDBJ whole genome shotgun (WGS) entry which is preliminary data.</text>
</comment>
<protein>
    <submittedName>
        <fullName evidence="1">Uncharacterized protein</fullName>
    </submittedName>
</protein>
<evidence type="ECO:0000313" key="2">
    <source>
        <dbReference type="Proteomes" id="UP001295423"/>
    </source>
</evidence>
<proteinExistence type="predicted"/>
<dbReference type="Proteomes" id="UP001295423">
    <property type="component" value="Unassembled WGS sequence"/>
</dbReference>
<evidence type="ECO:0000313" key="1">
    <source>
        <dbReference type="EMBL" id="CAJ1962427.1"/>
    </source>
</evidence>
<name>A0AAD2G4V6_9STRA</name>
<dbReference type="EMBL" id="CAKOGP040002103">
    <property type="protein sequence ID" value="CAJ1962427.1"/>
    <property type="molecule type" value="Genomic_DNA"/>
</dbReference>
<gene>
    <name evidence="1" type="ORF">CYCCA115_LOCUS19682</name>
</gene>
<sequence>MPPAADAPTWEEMEKTNAAMETARDALAALSISDHHLCGVDEQFQDILRDNEMKEAVKVLLGHNAKKLPGLSYEAPRDAVNMLGGAPSEELTVPSVDSPESVPNFKAPADLTEIEIVVKYRIKKEQMLHRIYIKRLATW</sequence>